<accession>A0AA35PH70</accession>
<feature type="domain" description="Fibrinogen C-terminal" evidence="5">
    <location>
        <begin position="52"/>
        <end position="271"/>
    </location>
</feature>
<evidence type="ECO:0000256" key="4">
    <source>
        <dbReference type="ARBA" id="ARBA00023180"/>
    </source>
</evidence>
<keyword evidence="2" id="KW-0964">Secreted</keyword>
<keyword evidence="3" id="KW-1015">Disulfide bond</keyword>
<dbReference type="SUPFAM" id="SSF56496">
    <property type="entry name" value="Fibrinogen C-terminal domain-like"/>
    <property type="match status" value="1"/>
</dbReference>
<dbReference type="PANTHER" id="PTHR47221:SF5">
    <property type="entry name" value="FIBRINOGEN C-TERMINAL DOMAIN-CONTAINING PROTEIN"/>
    <property type="match status" value="1"/>
</dbReference>
<dbReference type="GO" id="GO:0070527">
    <property type="term" value="P:platelet aggregation"/>
    <property type="evidence" value="ECO:0007669"/>
    <property type="project" value="TreeGrafter"/>
</dbReference>
<dbReference type="Proteomes" id="UP001178461">
    <property type="component" value="Chromosome 10"/>
</dbReference>
<dbReference type="PANTHER" id="PTHR47221">
    <property type="entry name" value="FIBRINOGEN ALPHA CHAIN"/>
    <property type="match status" value="1"/>
</dbReference>
<dbReference type="InterPro" id="IPR014716">
    <property type="entry name" value="Fibrinogen_a/b/g_C_1"/>
</dbReference>
<dbReference type="Gene3D" id="3.90.215.10">
    <property type="entry name" value="Gamma Fibrinogen, chain A, domain 1"/>
    <property type="match status" value="1"/>
</dbReference>
<dbReference type="GO" id="GO:0005577">
    <property type="term" value="C:fibrinogen complex"/>
    <property type="evidence" value="ECO:0007669"/>
    <property type="project" value="TreeGrafter"/>
</dbReference>
<sequence>MTCRKKERRWEESISIGVTRMNLCFQIKSIVGFLLILDFQQAGTKAEPRRAVQGPDCTAIFAANASLPSGVYRIKPKHFHKSFEVFCEKRYDGGWTIIQRRDGQGVYGGPENFRRWMSEYEKGFGHVEFEHWLGLVYIHALTHQRDKKCELRVDMRNCEGKKGYAVYKTFEIGNEDEKYRLSLGQYRGNVGDAFRGREPSENQDGNFFSAVDSDNDDCGPCFVDDEAFDSCAGELYGSGWWFSNCGMADLNGMWHPKDSCRGWVSDFIRPLSFVHQ</sequence>
<dbReference type="EMBL" id="OX395135">
    <property type="protein sequence ID" value="CAI5785318.1"/>
    <property type="molecule type" value="Genomic_DNA"/>
</dbReference>
<dbReference type="GO" id="GO:0005201">
    <property type="term" value="F:extracellular matrix structural constituent"/>
    <property type="evidence" value="ECO:0007669"/>
    <property type="project" value="TreeGrafter"/>
</dbReference>
<dbReference type="InterPro" id="IPR037579">
    <property type="entry name" value="FIB_ANG-like"/>
</dbReference>
<name>A0AA35PH70_9SAUR</name>
<dbReference type="SMART" id="SM00186">
    <property type="entry name" value="FBG"/>
    <property type="match status" value="1"/>
</dbReference>
<dbReference type="PROSITE" id="PS00514">
    <property type="entry name" value="FIBRINOGEN_C_1"/>
    <property type="match status" value="1"/>
</dbReference>
<dbReference type="InterPro" id="IPR036056">
    <property type="entry name" value="Fibrinogen-like_C"/>
</dbReference>
<reference evidence="6" key="1">
    <citation type="submission" date="2022-12" db="EMBL/GenBank/DDBJ databases">
        <authorList>
            <person name="Alioto T."/>
            <person name="Alioto T."/>
            <person name="Gomez Garrido J."/>
        </authorList>
    </citation>
    <scope>NUCLEOTIDE SEQUENCE</scope>
</reference>
<dbReference type="NCBIfam" id="NF040941">
    <property type="entry name" value="GGGWT_bact"/>
    <property type="match status" value="1"/>
</dbReference>
<evidence type="ECO:0000313" key="7">
    <source>
        <dbReference type="Proteomes" id="UP001178461"/>
    </source>
</evidence>
<evidence type="ECO:0000256" key="1">
    <source>
        <dbReference type="ARBA" id="ARBA00004613"/>
    </source>
</evidence>
<dbReference type="Pfam" id="PF00147">
    <property type="entry name" value="Fibrinogen_C"/>
    <property type="match status" value="1"/>
</dbReference>
<evidence type="ECO:0000256" key="2">
    <source>
        <dbReference type="ARBA" id="ARBA00022525"/>
    </source>
</evidence>
<dbReference type="Gene3D" id="4.10.530.10">
    <property type="entry name" value="Gamma-fibrinogen Carboxyl Terminal Fragment, domain 2"/>
    <property type="match status" value="1"/>
</dbReference>
<dbReference type="InterPro" id="IPR020837">
    <property type="entry name" value="Fibrinogen_CS"/>
</dbReference>
<keyword evidence="4" id="KW-0325">Glycoprotein</keyword>
<organism evidence="6 7">
    <name type="scientific">Podarcis lilfordi</name>
    <name type="common">Lilford's wall lizard</name>
    <dbReference type="NCBI Taxonomy" id="74358"/>
    <lineage>
        <taxon>Eukaryota</taxon>
        <taxon>Metazoa</taxon>
        <taxon>Chordata</taxon>
        <taxon>Craniata</taxon>
        <taxon>Vertebrata</taxon>
        <taxon>Euteleostomi</taxon>
        <taxon>Lepidosauria</taxon>
        <taxon>Squamata</taxon>
        <taxon>Bifurcata</taxon>
        <taxon>Unidentata</taxon>
        <taxon>Episquamata</taxon>
        <taxon>Laterata</taxon>
        <taxon>Lacertibaenia</taxon>
        <taxon>Lacertidae</taxon>
        <taxon>Podarcis</taxon>
    </lineage>
</organism>
<proteinExistence type="predicted"/>
<dbReference type="InterPro" id="IPR002181">
    <property type="entry name" value="Fibrinogen_a/b/g_C_dom"/>
</dbReference>
<comment type="subcellular location">
    <subcellularLocation>
        <location evidence="1">Secreted</location>
    </subcellularLocation>
</comment>
<protein>
    <recommendedName>
        <fullName evidence="5">Fibrinogen C-terminal domain-containing protein</fullName>
    </recommendedName>
</protein>
<dbReference type="GO" id="GO:0072377">
    <property type="term" value="P:blood coagulation, common pathway"/>
    <property type="evidence" value="ECO:0007669"/>
    <property type="project" value="TreeGrafter"/>
</dbReference>
<evidence type="ECO:0000259" key="5">
    <source>
        <dbReference type="SMART" id="SM00186"/>
    </source>
</evidence>
<dbReference type="AlphaFoldDB" id="A0AA35PH70"/>
<gene>
    <name evidence="6" type="ORF">PODLI_1B036702</name>
</gene>
<dbReference type="GO" id="GO:0042730">
    <property type="term" value="P:fibrinolysis"/>
    <property type="evidence" value="ECO:0007669"/>
    <property type="project" value="TreeGrafter"/>
</dbReference>
<evidence type="ECO:0000256" key="3">
    <source>
        <dbReference type="ARBA" id="ARBA00023157"/>
    </source>
</evidence>
<evidence type="ECO:0000313" key="6">
    <source>
        <dbReference type="EMBL" id="CAI5785318.1"/>
    </source>
</evidence>
<dbReference type="GO" id="GO:0034116">
    <property type="term" value="P:positive regulation of heterotypic cell-cell adhesion"/>
    <property type="evidence" value="ECO:0007669"/>
    <property type="project" value="TreeGrafter"/>
</dbReference>
<dbReference type="GO" id="GO:0030674">
    <property type="term" value="F:protein-macromolecule adaptor activity"/>
    <property type="evidence" value="ECO:0007669"/>
    <property type="project" value="TreeGrafter"/>
</dbReference>
<keyword evidence="7" id="KW-1185">Reference proteome</keyword>